<reference evidence="1 2" key="1">
    <citation type="submission" date="2017-12" db="EMBL/GenBank/DDBJ databases">
        <authorList>
            <person name="Hurst M.R.H."/>
        </authorList>
    </citation>
    <scope>NUCLEOTIDE SEQUENCE [LARGE SCALE GENOMIC DNA]</scope>
    <source>
        <strain evidence="1 2">SY-3-19</strain>
    </source>
</reference>
<name>A0A2S7K2V1_9PROT</name>
<dbReference type="Proteomes" id="UP000239504">
    <property type="component" value="Unassembled WGS sequence"/>
</dbReference>
<sequence>MRSVVLLFIAFFVALIFGFLPRPLITPDWRAPYEKALAAENCEALRRAFGIQRITDNLPGWIEIQLTLERKELCGAKRNPDTGYELNEIDLYGSSNFFQRARASSYLWPRIELLLKKEPHTENPIIKASMKRARSVRLRCRGHMWPALSYPDYRLMAYALDHDDLSLDEINQIAMDQTTACASMLLGESVLMLNASKTAEDYAVALSHGASFARLAYAAPEMFSEMIRITNALPDTIKEDNDFSVGFILEYSLTRDFLQAEIGCKTAYENTLAGAIACANVAAEKIGERPLTAAYAYYYALRAKRLGWEDVANAEKAAQGVLTPDCLAAIATLEEAHTRESLDHRQYLTLNQPYELRRLPACDNLQPDSPD</sequence>
<dbReference type="AlphaFoldDB" id="A0A2S7K2V1"/>
<proteinExistence type="predicted"/>
<organism evidence="1 2">
    <name type="scientific">Hyphococcus luteus</name>
    <dbReference type="NCBI Taxonomy" id="2058213"/>
    <lineage>
        <taxon>Bacteria</taxon>
        <taxon>Pseudomonadati</taxon>
        <taxon>Pseudomonadota</taxon>
        <taxon>Alphaproteobacteria</taxon>
        <taxon>Parvularculales</taxon>
        <taxon>Parvularculaceae</taxon>
        <taxon>Hyphococcus</taxon>
    </lineage>
</organism>
<comment type="caution">
    <text evidence="1">The sequence shown here is derived from an EMBL/GenBank/DDBJ whole genome shotgun (WGS) entry which is preliminary data.</text>
</comment>
<evidence type="ECO:0000313" key="2">
    <source>
        <dbReference type="Proteomes" id="UP000239504"/>
    </source>
</evidence>
<protein>
    <submittedName>
        <fullName evidence="1">Uncharacterized protein</fullName>
    </submittedName>
</protein>
<keyword evidence="2" id="KW-1185">Reference proteome</keyword>
<gene>
    <name evidence="1" type="ORF">CW354_15185</name>
</gene>
<dbReference type="EMBL" id="PJCH01000011">
    <property type="protein sequence ID" value="PQA86823.1"/>
    <property type="molecule type" value="Genomic_DNA"/>
</dbReference>
<evidence type="ECO:0000313" key="1">
    <source>
        <dbReference type="EMBL" id="PQA86823.1"/>
    </source>
</evidence>
<accession>A0A2S7K2V1</accession>